<dbReference type="InterPro" id="IPR029060">
    <property type="entry name" value="PIN-like_dom_sf"/>
</dbReference>
<accession>A0ABW0SXN9</accession>
<dbReference type="RefSeq" id="WP_377327173.1">
    <property type="nucleotide sequence ID" value="NZ_JBHSNG010000011.1"/>
</dbReference>
<gene>
    <name evidence="2" type="ORF">ACFPPB_11515</name>
</gene>
<reference evidence="3" key="1">
    <citation type="journal article" date="2019" name="Int. J. Syst. Evol. Microbiol.">
        <title>The Global Catalogue of Microorganisms (GCM) 10K type strain sequencing project: providing services to taxonomists for standard genome sequencing and annotation.</title>
        <authorList>
            <consortium name="The Broad Institute Genomics Platform"/>
            <consortium name="The Broad Institute Genome Sequencing Center for Infectious Disease"/>
            <person name="Wu L."/>
            <person name="Ma J."/>
        </authorList>
    </citation>
    <scope>NUCLEOTIDE SEQUENCE [LARGE SCALE GENOMIC DNA]</scope>
    <source>
        <strain evidence="3">CGMCC 1.13587</strain>
    </source>
</reference>
<organism evidence="2 3">
    <name type="scientific">Rhodanobacter terrae</name>
    <dbReference type="NCBI Taxonomy" id="418647"/>
    <lineage>
        <taxon>Bacteria</taxon>
        <taxon>Pseudomonadati</taxon>
        <taxon>Pseudomonadota</taxon>
        <taxon>Gammaproteobacteria</taxon>
        <taxon>Lysobacterales</taxon>
        <taxon>Rhodanobacteraceae</taxon>
        <taxon>Rhodanobacter</taxon>
    </lineage>
</organism>
<evidence type="ECO:0000313" key="2">
    <source>
        <dbReference type="EMBL" id="MFC5581740.1"/>
    </source>
</evidence>
<dbReference type="EMBL" id="JBHSNG010000011">
    <property type="protein sequence ID" value="MFC5581740.1"/>
    <property type="molecule type" value="Genomic_DNA"/>
</dbReference>
<dbReference type="Pfam" id="PF13470">
    <property type="entry name" value="PIN_3"/>
    <property type="match status" value="1"/>
</dbReference>
<name>A0ABW0SXN9_9GAMM</name>
<dbReference type="NCBIfam" id="TIGR00305">
    <property type="entry name" value="putative toxin-antitoxin system toxin component, PIN family"/>
    <property type="match status" value="1"/>
</dbReference>
<dbReference type="PANTHER" id="PTHR34610:SF3">
    <property type="entry name" value="SSL7007 PROTEIN"/>
    <property type="match status" value="1"/>
</dbReference>
<dbReference type="InterPro" id="IPR002850">
    <property type="entry name" value="PIN_toxin-like"/>
</dbReference>
<proteinExistence type="predicted"/>
<keyword evidence="3" id="KW-1185">Reference proteome</keyword>
<dbReference type="SUPFAM" id="SSF88723">
    <property type="entry name" value="PIN domain-like"/>
    <property type="match status" value="1"/>
</dbReference>
<comment type="caution">
    <text evidence="2">The sequence shown here is derived from an EMBL/GenBank/DDBJ whole genome shotgun (WGS) entry which is preliminary data.</text>
</comment>
<evidence type="ECO:0000313" key="3">
    <source>
        <dbReference type="Proteomes" id="UP001596111"/>
    </source>
</evidence>
<evidence type="ECO:0000259" key="1">
    <source>
        <dbReference type="Pfam" id="PF13470"/>
    </source>
</evidence>
<dbReference type="PANTHER" id="PTHR34610">
    <property type="entry name" value="SSL7007 PROTEIN"/>
    <property type="match status" value="1"/>
</dbReference>
<protein>
    <submittedName>
        <fullName evidence="2">Toxin-antitoxin system toxin component, PIN family</fullName>
    </submittedName>
</protein>
<dbReference type="InterPro" id="IPR002716">
    <property type="entry name" value="PIN_dom"/>
</dbReference>
<feature type="domain" description="PIN" evidence="1">
    <location>
        <begin position="10"/>
        <end position="125"/>
    </location>
</feature>
<sequence>MTRAGYPVPRIVLDTNVCLDLFVFGDSLSSHVLAALRSGAVQAVTRDDCREEWHRVLHYPQLPIDDRQRPALRDAFDALIQWLPPEASTTGDDDARLPRCADPDDQKFLELALASGAGWLLSKDNELLKLDRRTRSAGLFSIRLPQSWSIAEVRSHGARD</sequence>
<dbReference type="Proteomes" id="UP001596111">
    <property type="component" value="Unassembled WGS sequence"/>
</dbReference>